<dbReference type="PANTHER" id="PTHR30352:SF5">
    <property type="entry name" value="PYRUVATE FORMATE-LYASE 1-ACTIVATING ENZYME"/>
    <property type="match status" value="1"/>
</dbReference>
<name>W0DPZ5_9GAMM</name>
<dbReference type="InterPro" id="IPR058240">
    <property type="entry name" value="rSAM_sf"/>
</dbReference>
<dbReference type="InterPro" id="IPR013785">
    <property type="entry name" value="Aldolase_TIM"/>
</dbReference>
<evidence type="ECO:0000256" key="5">
    <source>
        <dbReference type="ARBA" id="ARBA00022723"/>
    </source>
</evidence>
<dbReference type="SMART" id="SM00729">
    <property type="entry name" value="Elp3"/>
    <property type="match status" value="1"/>
</dbReference>
<dbReference type="STRING" id="713585.THITH_12515"/>
<evidence type="ECO:0000256" key="7">
    <source>
        <dbReference type="ARBA" id="ARBA00023014"/>
    </source>
</evidence>
<dbReference type="InterPro" id="IPR027596">
    <property type="entry name" value="AmmeMemoSam_rS"/>
</dbReference>
<keyword evidence="3" id="KW-0313">Glucose metabolism</keyword>
<proteinExistence type="predicted"/>
<dbReference type="Proteomes" id="UP000005289">
    <property type="component" value="Chromosome"/>
</dbReference>
<comment type="cofactor">
    <cofactor evidence="1">
        <name>[4Fe-4S] cluster</name>
        <dbReference type="ChEBI" id="CHEBI:49883"/>
    </cofactor>
</comment>
<protein>
    <submittedName>
        <fullName evidence="9">Radical SAM protein</fullName>
    </submittedName>
</protein>
<dbReference type="SFLD" id="SFLDS00029">
    <property type="entry name" value="Radical_SAM"/>
    <property type="match status" value="1"/>
</dbReference>
<dbReference type="PROSITE" id="PS51918">
    <property type="entry name" value="RADICAL_SAM"/>
    <property type="match status" value="1"/>
</dbReference>
<evidence type="ECO:0000256" key="6">
    <source>
        <dbReference type="ARBA" id="ARBA00023004"/>
    </source>
</evidence>
<accession>W0DPZ5</accession>
<dbReference type="KEGG" id="tti:THITH_12515"/>
<evidence type="ECO:0000256" key="3">
    <source>
        <dbReference type="ARBA" id="ARBA00022526"/>
    </source>
</evidence>
<keyword evidence="2" id="KW-0004">4Fe-4S</keyword>
<dbReference type="HOGENOM" id="CLU_044176_1_0_6"/>
<keyword evidence="3" id="KW-0119">Carbohydrate metabolism</keyword>
<keyword evidence="7" id="KW-0411">Iron-sulfur</keyword>
<evidence type="ECO:0000313" key="10">
    <source>
        <dbReference type="Proteomes" id="UP000005289"/>
    </source>
</evidence>
<dbReference type="AlphaFoldDB" id="W0DPZ5"/>
<dbReference type="RefSeq" id="WP_006748401.1">
    <property type="nucleotide sequence ID" value="NZ_CP007029.1"/>
</dbReference>
<dbReference type="EMBL" id="CP007029">
    <property type="protein sequence ID" value="AHE98945.1"/>
    <property type="molecule type" value="Genomic_DNA"/>
</dbReference>
<dbReference type="SUPFAM" id="SSF102114">
    <property type="entry name" value="Radical SAM enzymes"/>
    <property type="match status" value="1"/>
</dbReference>
<keyword evidence="4" id="KW-0949">S-adenosyl-L-methionine</keyword>
<dbReference type="GO" id="GO:0003824">
    <property type="term" value="F:catalytic activity"/>
    <property type="evidence" value="ECO:0007669"/>
    <property type="project" value="InterPro"/>
</dbReference>
<dbReference type="InterPro" id="IPR007197">
    <property type="entry name" value="rSAM"/>
</dbReference>
<dbReference type="PANTHER" id="PTHR30352">
    <property type="entry name" value="PYRUVATE FORMATE-LYASE-ACTIVATING ENZYME"/>
    <property type="match status" value="1"/>
</dbReference>
<reference evidence="9 10" key="1">
    <citation type="submission" date="2013-12" db="EMBL/GenBank/DDBJ databases">
        <authorList>
            <consortium name="DOE Joint Genome Institute"/>
            <person name="Muyzer G."/>
            <person name="Huntemann M."/>
            <person name="Han J."/>
            <person name="Chen A."/>
            <person name="Kyrpides N."/>
            <person name="Mavromatis K."/>
            <person name="Markowitz V."/>
            <person name="Palaniappan K."/>
            <person name="Ivanova N."/>
            <person name="Schaumberg A."/>
            <person name="Pati A."/>
            <person name="Liolios K."/>
            <person name="Nordberg H.P."/>
            <person name="Cantor M.N."/>
            <person name="Hua S.X."/>
            <person name="Woyke T."/>
        </authorList>
    </citation>
    <scope>NUCLEOTIDE SEQUENCE [LARGE SCALE GENOMIC DNA]</scope>
    <source>
        <strain evidence="9 10">ARh 1</strain>
    </source>
</reference>
<keyword evidence="5" id="KW-0479">Metal-binding</keyword>
<evidence type="ECO:0000259" key="8">
    <source>
        <dbReference type="PROSITE" id="PS51918"/>
    </source>
</evidence>
<evidence type="ECO:0000313" key="9">
    <source>
        <dbReference type="EMBL" id="AHE98945.1"/>
    </source>
</evidence>
<keyword evidence="6" id="KW-0408">Iron</keyword>
<keyword evidence="10" id="KW-1185">Reference proteome</keyword>
<evidence type="ECO:0000256" key="4">
    <source>
        <dbReference type="ARBA" id="ARBA00022691"/>
    </source>
</evidence>
<dbReference type="SFLD" id="SFLDG01101">
    <property type="entry name" value="Uncharacterised_Radical_SAM_Su"/>
    <property type="match status" value="1"/>
</dbReference>
<organism evidence="9 10">
    <name type="scientific">Thioalkalivibrio paradoxus ARh 1</name>
    <dbReference type="NCBI Taxonomy" id="713585"/>
    <lineage>
        <taxon>Bacteria</taxon>
        <taxon>Pseudomonadati</taxon>
        <taxon>Pseudomonadota</taxon>
        <taxon>Gammaproteobacteria</taxon>
        <taxon>Chromatiales</taxon>
        <taxon>Ectothiorhodospiraceae</taxon>
        <taxon>Thioalkalivibrio</taxon>
    </lineage>
</organism>
<evidence type="ECO:0000256" key="1">
    <source>
        <dbReference type="ARBA" id="ARBA00001966"/>
    </source>
</evidence>
<feature type="domain" description="Radical SAM core" evidence="8">
    <location>
        <begin position="119"/>
        <end position="333"/>
    </location>
</feature>
<evidence type="ECO:0000256" key="2">
    <source>
        <dbReference type="ARBA" id="ARBA00022485"/>
    </source>
</evidence>
<dbReference type="GO" id="GO:0006006">
    <property type="term" value="P:glucose metabolic process"/>
    <property type="evidence" value="ECO:0007669"/>
    <property type="project" value="UniProtKB-KW"/>
</dbReference>
<dbReference type="GO" id="GO:0046872">
    <property type="term" value="F:metal ion binding"/>
    <property type="evidence" value="ECO:0007669"/>
    <property type="project" value="UniProtKB-KW"/>
</dbReference>
<dbReference type="Pfam" id="PF04055">
    <property type="entry name" value="Radical_SAM"/>
    <property type="match status" value="1"/>
</dbReference>
<gene>
    <name evidence="9" type="ORF">THITH_12515</name>
</gene>
<sequence>MNAEQPTGPGLARRQTLKAGVGGLCALCLARVGIGLAPAGAQPAGTGRGLVRPRPGSWFREEANGRVHCQLCPWACVLEPGQTARCRVRSNRGGRGYTLAYANPVLVQEDPVERLPFFHIRPGSRTLSISTAGCNLDCKFCEVWDMALVDPDAVHAYDMPPETVLEQARAAGLGSISYAFGEPVVFYEYMRDTMALARRQGLLNLLHTAAFIEPEPLRELCRHLDAANVDLKGFDPRFYRDVCGGELEPVLRSLELLRTAGVHLEITHLLIPTLNDDPATLRRMCIWIRDELGPDVPLHFARFYPLYRLANLPQTPVSTLDRAREIALEVGLRYVYIARVTGHAGENTYCPACGQLAIRRIGFVIGEIHLAEGRCSHCGEPIPGRWT</sequence>
<dbReference type="InterPro" id="IPR006638">
    <property type="entry name" value="Elp3/MiaA/NifB-like_rSAM"/>
</dbReference>
<dbReference type="NCBIfam" id="TIGR04337">
    <property type="entry name" value="AmmeMemoSam_rS"/>
    <property type="match status" value="1"/>
</dbReference>
<dbReference type="InterPro" id="IPR034457">
    <property type="entry name" value="Organic_radical-activating"/>
</dbReference>
<dbReference type="OrthoDB" id="9778883at2"/>
<dbReference type="GO" id="GO:0051539">
    <property type="term" value="F:4 iron, 4 sulfur cluster binding"/>
    <property type="evidence" value="ECO:0007669"/>
    <property type="project" value="UniProtKB-KW"/>
</dbReference>
<dbReference type="InterPro" id="IPR006311">
    <property type="entry name" value="TAT_signal"/>
</dbReference>
<dbReference type="Gene3D" id="3.20.20.70">
    <property type="entry name" value="Aldolase class I"/>
    <property type="match status" value="1"/>
</dbReference>
<dbReference type="PROSITE" id="PS51318">
    <property type="entry name" value="TAT"/>
    <property type="match status" value="1"/>
</dbReference>
<dbReference type="CDD" id="cd01335">
    <property type="entry name" value="Radical_SAM"/>
    <property type="match status" value="1"/>
</dbReference>